<accession>A0A1H9KDY9</accession>
<dbReference type="GO" id="GO:0008720">
    <property type="term" value="F:D-lactate dehydrogenase (NAD+) activity"/>
    <property type="evidence" value="ECO:0007669"/>
    <property type="project" value="TreeGrafter"/>
</dbReference>
<sequence>MVRRVSLKQPAAFRPRAIADVLRPATADEVVEIVRSGRRPLHPISKGYNWGLGSGLPVADGATVLDLSGLDRVRALDVERGYAVVEPGVSQGALAELLWGTPRIFNLTTSSLRTSIIGNALERGVGVHRARAEDLVGLEVVLADGRREQVGWWPGVSAVPRPHGLGPTLTHLFTQSSSAVVTAAVVRLLPRPEEVRLLPFTFAADDLADAVDALRSWTDQRLVPPTTKIYNPVAAQADGYLAHVCLSGAGEVVEALGSVLHAAARHSPLVAAPASTADEVVRATYAGDPDPADTWFLRRTAGRPADRVDAELGLLMFLPLVPFSGEAVALAEKLIRGCCASTPAVTVNVHDNEAVDHVIAIGFPADDPAAVAEARETLDRLHQAFAAHGFLPYRRDVDRPGAATALQASIGQALDPDGVFAAGRYAAGG</sequence>
<dbReference type="AlphaFoldDB" id="A0A1H9KDY9"/>
<keyword evidence="2" id="KW-0285">Flavoprotein</keyword>
<evidence type="ECO:0000256" key="4">
    <source>
        <dbReference type="ARBA" id="ARBA00023002"/>
    </source>
</evidence>
<evidence type="ECO:0000256" key="2">
    <source>
        <dbReference type="ARBA" id="ARBA00022630"/>
    </source>
</evidence>
<evidence type="ECO:0000259" key="5">
    <source>
        <dbReference type="PROSITE" id="PS51387"/>
    </source>
</evidence>
<dbReference type="EMBL" id="FOFT01000003">
    <property type="protein sequence ID" value="SEQ97145.1"/>
    <property type="molecule type" value="Genomic_DNA"/>
</dbReference>
<proteinExistence type="inferred from homology"/>
<comment type="similarity">
    <text evidence="1">Belongs to the FAD-binding oxidoreductase/transferase type 4 family.</text>
</comment>
<dbReference type="InterPro" id="IPR016169">
    <property type="entry name" value="FAD-bd_PCMH_sub2"/>
</dbReference>
<dbReference type="PANTHER" id="PTHR11748:SF111">
    <property type="entry name" value="D-LACTATE DEHYDROGENASE, MITOCHONDRIAL-RELATED"/>
    <property type="match status" value="1"/>
</dbReference>
<evidence type="ECO:0000313" key="7">
    <source>
        <dbReference type="Proteomes" id="UP000199028"/>
    </source>
</evidence>
<evidence type="ECO:0000256" key="1">
    <source>
        <dbReference type="ARBA" id="ARBA00008000"/>
    </source>
</evidence>
<reference evidence="7" key="1">
    <citation type="submission" date="2016-10" db="EMBL/GenBank/DDBJ databases">
        <authorList>
            <person name="Varghese N."/>
            <person name="Submissions S."/>
        </authorList>
    </citation>
    <scope>NUCLEOTIDE SEQUENCE [LARGE SCALE GENOMIC DNA]</scope>
    <source>
        <strain evidence="7">CGMCC 4.578</strain>
    </source>
</reference>
<name>A0A1H9KDY9_9PSEU</name>
<gene>
    <name evidence="6" type="ORF">SAMN05216195_103559</name>
</gene>
<keyword evidence="3" id="KW-0274">FAD</keyword>
<dbReference type="GO" id="GO:0004458">
    <property type="term" value="F:D-lactate dehydrogenase (cytochrome) activity"/>
    <property type="evidence" value="ECO:0007669"/>
    <property type="project" value="TreeGrafter"/>
</dbReference>
<dbReference type="InterPro" id="IPR016164">
    <property type="entry name" value="FAD-linked_Oxase-like_C"/>
</dbReference>
<evidence type="ECO:0000256" key="3">
    <source>
        <dbReference type="ARBA" id="ARBA00022827"/>
    </source>
</evidence>
<dbReference type="Gene3D" id="3.30.465.10">
    <property type="match status" value="1"/>
</dbReference>
<dbReference type="Proteomes" id="UP000199028">
    <property type="component" value="Unassembled WGS sequence"/>
</dbReference>
<evidence type="ECO:0000313" key="6">
    <source>
        <dbReference type="EMBL" id="SEQ97145.1"/>
    </source>
</evidence>
<dbReference type="GO" id="GO:1903457">
    <property type="term" value="P:lactate catabolic process"/>
    <property type="evidence" value="ECO:0007669"/>
    <property type="project" value="TreeGrafter"/>
</dbReference>
<dbReference type="SUPFAM" id="SSF56176">
    <property type="entry name" value="FAD-binding/transporter-associated domain-like"/>
    <property type="match status" value="1"/>
</dbReference>
<feature type="domain" description="FAD-binding PCMH-type" evidence="5">
    <location>
        <begin position="13"/>
        <end position="191"/>
    </location>
</feature>
<protein>
    <submittedName>
        <fullName evidence="6">4-cresol dehydrogenase (Hydroxylating)</fullName>
    </submittedName>
</protein>
<organism evidence="6 7">
    <name type="scientific">Lentzea flaviverrucosa</name>
    <dbReference type="NCBI Taxonomy" id="200379"/>
    <lineage>
        <taxon>Bacteria</taxon>
        <taxon>Bacillati</taxon>
        <taxon>Actinomycetota</taxon>
        <taxon>Actinomycetes</taxon>
        <taxon>Pseudonocardiales</taxon>
        <taxon>Pseudonocardiaceae</taxon>
        <taxon>Lentzea</taxon>
    </lineage>
</organism>
<dbReference type="Pfam" id="PF01565">
    <property type="entry name" value="FAD_binding_4"/>
    <property type="match status" value="1"/>
</dbReference>
<dbReference type="PROSITE" id="PS51387">
    <property type="entry name" value="FAD_PCMH"/>
    <property type="match status" value="1"/>
</dbReference>
<dbReference type="SUPFAM" id="SSF55103">
    <property type="entry name" value="FAD-linked oxidases, C-terminal domain"/>
    <property type="match status" value="1"/>
</dbReference>
<dbReference type="InterPro" id="IPR016167">
    <property type="entry name" value="FAD-bd_PCMH_sub1"/>
</dbReference>
<dbReference type="InterPro" id="IPR036318">
    <property type="entry name" value="FAD-bd_PCMH-like_sf"/>
</dbReference>
<dbReference type="OrthoDB" id="9811557at2"/>
<dbReference type="InterPro" id="IPR016170">
    <property type="entry name" value="Cytok_DH_C_sf"/>
</dbReference>
<dbReference type="PANTHER" id="PTHR11748">
    <property type="entry name" value="D-LACTATE DEHYDROGENASE"/>
    <property type="match status" value="1"/>
</dbReference>
<dbReference type="InterPro" id="IPR016166">
    <property type="entry name" value="FAD-bd_PCMH"/>
</dbReference>
<dbReference type="InterPro" id="IPR006094">
    <property type="entry name" value="Oxid_FAD_bind_N"/>
</dbReference>
<dbReference type="GO" id="GO:0071949">
    <property type="term" value="F:FAD binding"/>
    <property type="evidence" value="ECO:0007669"/>
    <property type="project" value="InterPro"/>
</dbReference>
<dbReference type="Gene3D" id="3.40.462.10">
    <property type="entry name" value="FAD-linked oxidases, C-terminal domain"/>
    <property type="match status" value="1"/>
</dbReference>
<keyword evidence="7" id="KW-1185">Reference proteome</keyword>
<dbReference type="Gene3D" id="3.30.43.10">
    <property type="entry name" value="Uridine Diphospho-n-acetylenolpyruvylglucosamine Reductase, domain 2"/>
    <property type="match status" value="1"/>
</dbReference>
<keyword evidence="4" id="KW-0560">Oxidoreductase</keyword>